<dbReference type="PANTHER" id="PTHR43280">
    <property type="entry name" value="ARAC-FAMILY TRANSCRIPTIONAL REGULATOR"/>
    <property type="match status" value="1"/>
</dbReference>
<dbReference type="GO" id="GO:0043565">
    <property type="term" value="F:sequence-specific DNA binding"/>
    <property type="evidence" value="ECO:0007669"/>
    <property type="project" value="InterPro"/>
</dbReference>
<dbReference type="SMART" id="SM00342">
    <property type="entry name" value="HTH_ARAC"/>
    <property type="match status" value="1"/>
</dbReference>
<dbReference type="EMBL" id="JX163906">
    <property type="protein sequence ID" value="AGH13483.1"/>
    <property type="molecule type" value="Genomic_DNA"/>
</dbReference>
<dbReference type="AlphaFoldDB" id="M4PWV9"/>
<dbReference type="InterPro" id="IPR009057">
    <property type="entry name" value="Homeodomain-like_sf"/>
</dbReference>
<dbReference type="SUPFAM" id="SSF51215">
    <property type="entry name" value="Regulatory protein AraC"/>
    <property type="match status" value="1"/>
</dbReference>
<evidence type="ECO:0000259" key="4">
    <source>
        <dbReference type="PROSITE" id="PS01124"/>
    </source>
</evidence>
<proteinExistence type="predicted"/>
<protein>
    <submittedName>
        <fullName evidence="5">Transcriptional regulator</fullName>
    </submittedName>
</protein>
<accession>M4PWV9</accession>
<evidence type="ECO:0000313" key="5">
    <source>
        <dbReference type="EMBL" id="AGH13483.1"/>
    </source>
</evidence>
<dbReference type="PRINTS" id="PR00032">
    <property type="entry name" value="HTHARAC"/>
</dbReference>
<keyword evidence="1" id="KW-0805">Transcription regulation</keyword>
<evidence type="ECO:0000256" key="2">
    <source>
        <dbReference type="ARBA" id="ARBA00023125"/>
    </source>
</evidence>
<dbReference type="InterPro" id="IPR018060">
    <property type="entry name" value="HTH_AraC"/>
</dbReference>
<dbReference type="Gene3D" id="2.60.120.280">
    <property type="entry name" value="Regulatory protein AraC"/>
    <property type="match status" value="1"/>
</dbReference>
<dbReference type="PROSITE" id="PS01124">
    <property type="entry name" value="HTH_ARAC_FAMILY_2"/>
    <property type="match status" value="1"/>
</dbReference>
<feature type="domain" description="HTH araC/xylS-type" evidence="4">
    <location>
        <begin position="192"/>
        <end position="289"/>
    </location>
</feature>
<dbReference type="PANTHER" id="PTHR43280:SF30">
    <property type="entry name" value="MMSAB OPERON REGULATORY PROTEIN"/>
    <property type="match status" value="1"/>
</dbReference>
<name>M4PWV9_9BACT</name>
<sequence length="301" mass="34354">MDDSIHLKYLVAGPNDLLWGTAVNSVGFQEVGPGEPYPPSNHPSRYLFSEERGRILDEFQLLYLTQGSGQFRSASLSHAVPLQEGSFFLLFPGEWHTYRPNPQTGWKEYWIGFKGAQMDTWVRNGFFTRAKPVWHAGLKSDVVGLYNDAIQTAIDQQSGFQQRLGGLVGHLLSLAWFYGRNEAFSEVAEMINRAKIIIAEQFRTITPEEVSRQLCMGYSNFRRSFKEYTGFSPAKYIQEVRMSKIKEALTNSSVPVKQVAFSMGYENEDYFFTAFRRLTGMTPAEYRAFTQGKRKGKQTQP</sequence>
<dbReference type="InterPro" id="IPR020449">
    <property type="entry name" value="Tscrpt_reg_AraC-type_HTH"/>
</dbReference>
<reference evidence="5" key="1">
    <citation type="journal article" date="2012" name="Biotechnol. Biofuels">
        <title>Microbial ?-glucosidases from cow rumen metagenome enhance the saccharification of lignocellulose in combination with commercial cellulase cocktail.</title>
        <authorList>
            <person name="Del Pozo M.V."/>
            <person name="Fernandez-Arrojo L."/>
            <person name="Gil-Martinez J."/>
            <person name="Montesinos A."/>
            <person name="Chernikova T.N."/>
            <person name="Nechitaylo T.Y."/>
            <person name="Waliszek A."/>
            <person name="Tortajada M."/>
            <person name="Rojas A."/>
            <person name="Huws S.A."/>
            <person name="Golyshina O.V."/>
            <person name="Newbold C.J."/>
            <person name="Polaina J."/>
            <person name="Ferrer M."/>
            <person name="Golyshin P.N."/>
        </authorList>
    </citation>
    <scope>NUCLEOTIDE SEQUENCE</scope>
</reference>
<dbReference type="PROSITE" id="PS00041">
    <property type="entry name" value="HTH_ARAC_FAMILY_1"/>
    <property type="match status" value="1"/>
</dbReference>
<organism evidence="5">
    <name type="scientific">uncultured bacterium LAB20</name>
    <dbReference type="NCBI Taxonomy" id="1204709"/>
    <lineage>
        <taxon>Bacteria</taxon>
        <taxon>environmental samples</taxon>
    </lineage>
</organism>
<keyword evidence="2" id="KW-0238">DNA-binding</keyword>
<dbReference type="Pfam" id="PF12833">
    <property type="entry name" value="HTH_18"/>
    <property type="match status" value="1"/>
</dbReference>
<evidence type="ECO:0000256" key="3">
    <source>
        <dbReference type="ARBA" id="ARBA00023163"/>
    </source>
</evidence>
<keyword evidence="3" id="KW-0804">Transcription</keyword>
<dbReference type="InterPro" id="IPR003313">
    <property type="entry name" value="AraC-bd"/>
</dbReference>
<dbReference type="Gene3D" id="1.10.10.60">
    <property type="entry name" value="Homeodomain-like"/>
    <property type="match status" value="2"/>
</dbReference>
<dbReference type="GO" id="GO:0003700">
    <property type="term" value="F:DNA-binding transcription factor activity"/>
    <property type="evidence" value="ECO:0007669"/>
    <property type="project" value="InterPro"/>
</dbReference>
<dbReference type="Pfam" id="PF02311">
    <property type="entry name" value="AraC_binding"/>
    <property type="match status" value="1"/>
</dbReference>
<dbReference type="InterPro" id="IPR037923">
    <property type="entry name" value="HTH-like"/>
</dbReference>
<dbReference type="SUPFAM" id="SSF46689">
    <property type="entry name" value="Homeodomain-like"/>
    <property type="match status" value="2"/>
</dbReference>
<dbReference type="InterPro" id="IPR018062">
    <property type="entry name" value="HTH_AraC-typ_CS"/>
</dbReference>
<evidence type="ECO:0000256" key="1">
    <source>
        <dbReference type="ARBA" id="ARBA00023015"/>
    </source>
</evidence>